<dbReference type="CDD" id="cd06225">
    <property type="entry name" value="HAMP"/>
    <property type="match status" value="1"/>
</dbReference>
<proteinExistence type="inferred from homology"/>
<feature type="transmembrane region" description="Helical" evidence="8">
    <location>
        <begin position="287"/>
        <end position="306"/>
    </location>
</feature>
<dbReference type="Proteomes" id="UP000283077">
    <property type="component" value="Unassembled WGS sequence"/>
</dbReference>
<dbReference type="Pfam" id="PF00015">
    <property type="entry name" value="MCPsignal"/>
    <property type="match status" value="1"/>
</dbReference>
<gene>
    <name evidence="11" type="ORF">EOE67_14645</name>
</gene>
<evidence type="ECO:0000256" key="3">
    <source>
        <dbReference type="ARBA" id="ARBA00022989"/>
    </source>
</evidence>
<comment type="subcellular location">
    <subcellularLocation>
        <location evidence="1">Membrane</location>
        <topology evidence="1">Multi-pass membrane protein</topology>
    </subcellularLocation>
</comment>
<dbReference type="InterPro" id="IPR004089">
    <property type="entry name" value="MCPsignal_dom"/>
</dbReference>
<evidence type="ECO:0000313" key="12">
    <source>
        <dbReference type="Proteomes" id="UP000283077"/>
    </source>
</evidence>
<feature type="transmembrane region" description="Helical" evidence="8">
    <location>
        <begin position="7"/>
        <end position="27"/>
    </location>
</feature>
<dbReference type="Pfam" id="PF17201">
    <property type="entry name" value="Cache_3-Cache_2"/>
    <property type="match status" value="1"/>
</dbReference>
<keyword evidence="2 8" id="KW-0812">Transmembrane</keyword>
<name>A0A437QIY2_9GAMM</name>
<dbReference type="RefSeq" id="WP_127700084.1">
    <property type="nucleotide sequence ID" value="NZ_SACS01000017.1"/>
</dbReference>
<dbReference type="AlphaFoldDB" id="A0A437QIY2"/>
<evidence type="ECO:0000256" key="2">
    <source>
        <dbReference type="ARBA" id="ARBA00022692"/>
    </source>
</evidence>
<dbReference type="PROSITE" id="PS50111">
    <property type="entry name" value="CHEMOTAXIS_TRANSDUC_2"/>
    <property type="match status" value="1"/>
</dbReference>
<evidence type="ECO:0000256" key="4">
    <source>
        <dbReference type="ARBA" id="ARBA00023136"/>
    </source>
</evidence>
<dbReference type="SMART" id="SM00283">
    <property type="entry name" value="MA"/>
    <property type="match status" value="1"/>
</dbReference>
<dbReference type="InterPro" id="IPR003660">
    <property type="entry name" value="HAMP_dom"/>
</dbReference>
<evidence type="ECO:0000256" key="7">
    <source>
        <dbReference type="PROSITE-ProRule" id="PRU00284"/>
    </source>
</evidence>
<dbReference type="Pfam" id="PF00672">
    <property type="entry name" value="HAMP"/>
    <property type="match status" value="1"/>
</dbReference>
<dbReference type="PROSITE" id="PS50885">
    <property type="entry name" value="HAMP"/>
    <property type="match status" value="1"/>
</dbReference>
<dbReference type="Gene3D" id="1.10.287.950">
    <property type="entry name" value="Methyl-accepting chemotaxis protein"/>
    <property type="match status" value="1"/>
</dbReference>
<keyword evidence="5 7" id="KW-0807">Transducer</keyword>
<comment type="caution">
    <text evidence="11">The sequence shown here is derived from an EMBL/GenBank/DDBJ whole genome shotgun (WGS) entry which is preliminary data.</text>
</comment>
<evidence type="ECO:0000256" key="1">
    <source>
        <dbReference type="ARBA" id="ARBA00004141"/>
    </source>
</evidence>
<dbReference type="GO" id="GO:0016020">
    <property type="term" value="C:membrane"/>
    <property type="evidence" value="ECO:0007669"/>
    <property type="project" value="UniProtKB-SubCell"/>
</dbReference>
<dbReference type="GO" id="GO:0006935">
    <property type="term" value="P:chemotaxis"/>
    <property type="evidence" value="ECO:0007669"/>
    <property type="project" value="UniProtKB-ARBA"/>
</dbReference>
<dbReference type="InterPro" id="IPR029151">
    <property type="entry name" value="Sensor-like_sf"/>
</dbReference>
<evidence type="ECO:0000259" key="10">
    <source>
        <dbReference type="PROSITE" id="PS50885"/>
    </source>
</evidence>
<reference evidence="11 12" key="1">
    <citation type="submission" date="2019-01" db="EMBL/GenBank/DDBJ databases">
        <authorList>
            <person name="Chen W.-M."/>
        </authorList>
    </citation>
    <scope>NUCLEOTIDE SEQUENCE [LARGE SCALE GENOMIC DNA]</scope>
    <source>
        <strain evidence="11 12">KYPC3</strain>
    </source>
</reference>
<feature type="domain" description="Methyl-accepting transducer" evidence="9">
    <location>
        <begin position="367"/>
        <end position="624"/>
    </location>
</feature>
<evidence type="ECO:0000313" key="11">
    <source>
        <dbReference type="EMBL" id="RVU34485.1"/>
    </source>
</evidence>
<keyword evidence="3 8" id="KW-1133">Transmembrane helix</keyword>
<evidence type="ECO:0000256" key="6">
    <source>
        <dbReference type="ARBA" id="ARBA00029447"/>
    </source>
</evidence>
<comment type="similarity">
    <text evidence="6">Belongs to the methyl-accepting chemotaxis (MCP) protein family.</text>
</comment>
<evidence type="ECO:0000256" key="5">
    <source>
        <dbReference type="ARBA" id="ARBA00023224"/>
    </source>
</evidence>
<dbReference type="SMART" id="SM00304">
    <property type="entry name" value="HAMP"/>
    <property type="match status" value="1"/>
</dbReference>
<accession>A0A437QIY2</accession>
<dbReference type="PANTHER" id="PTHR32089">
    <property type="entry name" value="METHYL-ACCEPTING CHEMOTAXIS PROTEIN MCPB"/>
    <property type="match status" value="1"/>
</dbReference>
<organism evidence="11 12">
    <name type="scientific">Rheinheimera riviphila</name>
    <dbReference type="NCBI Taxonomy" id="1834037"/>
    <lineage>
        <taxon>Bacteria</taxon>
        <taxon>Pseudomonadati</taxon>
        <taxon>Pseudomonadota</taxon>
        <taxon>Gammaproteobacteria</taxon>
        <taxon>Chromatiales</taxon>
        <taxon>Chromatiaceae</taxon>
        <taxon>Rheinheimera</taxon>
    </lineage>
</organism>
<dbReference type="SUPFAM" id="SSF58104">
    <property type="entry name" value="Methyl-accepting chemotaxis protein (MCP) signaling domain"/>
    <property type="match status" value="1"/>
</dbReference>
<dbReference type="OrthoDB" id="9781845at2"/>
<feature type="domain" description="HAMP" evidence="10">
    <location>
        <begin position="308"/>
        <end position="362"/>
    </location>
</feature>
<dbReference type="SUPFAM" id="SSF103190">
    <property type="entry name" value="Sensory domain-like"/>
    <property type="match status" value="1"/>
</dbReference>
<dbReference type="InterPro" id="IPR033462">
    <property type="entry name" value="Cache_3-Cache_2"/>
</dbReference>
<keyword evidence="12" id="KW-1185">Reference proteome</keyword>
<keyword evidence="4 8" id="KW-0472">Membrane</keyword>
<dbReference type="PANTHER" id="PTHR32089:SF119">
    <property type="entry name" value="METHYL-ACCEPTING CHEMOTAXIS PROTEIN CTPL"/>
    <property type="match status" value="1"/>
</dbReference>
<sequence>MSIQRKFLAILIGVGLFFLLLALLFVWSDSSSKLQSNLKMQEQSLQREISNSLVLTDFLLSQQVKASMNLFQKTISDSGALTTGASTTVEQTSVPDILLGGTGQANQFALVDLHTQLMGGTATLFSKSGDDFIRISTNVQTANGRAVGTALAKNGAAIQAIRQQQPFYGNVDILGNPFVTGYEPLLDTSGTIVGIAYVGYKADLAQLNQLVSSSKLLNKGFVALIDNNNVVRAASSHLNEQQIADALKNPADWQLTKQEFAPWKYTIVTAMNRAEIRSHIGGQIAQTVFWLFIAIVCLIGSVYFLLQKLVISRILQTTAAIAAITNGEGDLTRRFSVYSNDEFGQMARQFDMLLEQLHQMVSQLKNVTVDLVGSAGQLAGFSQQSLSGAHDSAQGLTQVSDAAIKLAETNHEVSTNALQASENSNLIAAVAAEASQALGAVMQQSEIQVEAVEKSASAMLQLSTASGKIGSILEVISSIAGQTNLLALNAAIEAARAGEQGRGFAVVADEVRSLAGRTQSSTNEIKQMIDQLQSGVQQVEQMNLEYRDKVLVAKEQTTMASVAVEKVKSASQVITRLNGQINDLAKVQQQLSDLMQQKTEDLVQTTEQSRNHAERTEAASLKVREIASQYDQSLSQYRS</sequence>
<dbReference type="GO" id="GO:0007165">
    <property type="term" value="P:signal transduction"/>
    <property type="evidence" value="ECO:0007669"/>
    <property type="project" value="UniProtKB-KW"/>
</dbReference>
<evidence type="ECO:0000256" key="8">
    <source>
        <dbReference type="SAM" id="Phobius"/>
    </source>
</evidence>
<dbReference type="EMBL" id="SACS01000017">
    <property type="protein sequence ID" value="RVU34485.1"/>
    <property type="molecule type" value="Genomic_DNA"/>
</dbReference>
<protein>
    <submittedName>
        <fullName evidence="11">Methyl-accepting chemotaxis protein</fullName>
    </submittedName>
</protein>
<evidence type="ECO:0000259" key="9">
    <source>
        <dbReference type="PROSITE" id="PS50111"/>
    </source>
</evidence>